<sequence length="168" mass="18747">MKKIGQLPLAMLLIFALMLVGTPLVAMHNQNQNDDQQAEYLETLKKGAIEFEIAATTLTNYQIYDLEITYHEAGELSFTNRGEAGEAADTAITMLKDNQPFCNAMLILGEQAIADSVHVSEAGVGFSLKGLNPTDKVLLYFDPNHQMDEQQQQAMRLDEDWVLVVEQQ</sequence>
<evidence type="ECO:0000313" key="2">
    <source>
        <dbReference type="Proteomes" id="UP000306912"/>
    </source>
</evidence>
<name>A0A5R8QFW6_9FIRM</name>
<protein>
    <submittedName>
        <fullName evidence="1">Uncharacterized protein</fullName>
    </submittedName>
</protein>
<reference evidence="1 2" key="1">
    <citation type="submission" date="2019-05" db="EMBL/GenBank/DDBJ databases">
        <title>Culicoidintestinum kansasii gen. nov., sp. nov. from the gastrointestinal tract of the biting midge, Culicoides sonorensis.</title>
        <authorList>
            <person name="Neupane S."/>
            <person name="Ghosh A."/>
            <person name="Gunther S."/>
            <person name="Martin K."/>
            <person name="Zurek L."/>
        </authorList>
    </citation>
    <scope>NUCLEOTIDE SEQUENCE [LARGE SCALE GENOMIC DNA]</scope>
    <source>
        <strain evidence="1 2">CS-1</strain>
    </source>
</reference>
<keyword evidence="2" id="KW-1185">Reference proteome</keyword>
<dbReference type="AlphaFoldDB" id="A0A5R8QFW6"/>
<gene>
    <name evidence="1" type="ORF">FEZ08_03280</name>
</gene>
<comment type="caution">
    <text evidence="1">The sequence shown here is derived from an EMBL/GenBank/DDBJ whole genome shotgun (WGS) entry which is preliminary data.</text>
</comment>
<proteinExistence type="predicted"/>
<accession>A0A5R8QFW6</accession>
<dbReference type="InParanoid" id="A0A5R8QFW6"/>
<evidence type="ECO:0000313" key="1">
    <source>
        <dbReference type="EMBL" id="TLG76650.1"/>
    </source>
</evidence>
<organism evidence="1 2">
    <name type="scientific">Culicoidibacter larvae</name>
    <dbReference type="NCBI Taxonomy" id="2579976"/>
    <lineage>
        <taxon>Bacteria</taxon>
        <taxon>Bacillati</taxon>
        <taxon>Bacillota</taxon>
        <taxon>Culicoidibacteria</taxon>
        <taxon>Culicoidibacterales</taxon>
        <taxon>Culicoidibacteraceae</taxon>
        <taxon>Culicoidibacter</taxon>
    </lineage>
</organism>
<dbReference type="EMBL" id="VBWP01000002">
    <property type="protein sequence ID" value="TLG76650.1"/>
    <property type="molecule type" value="Genomic_DNA"/>
</dbReference>
<dbReference type="Proteomes" id="UP000306912">
    <property type="component" value="Unassembled WGS sequence"/>
</dbReference>
<dbReference type="RefSeq" id="WP_138190287.1">
    <property type="nucleotide sequence ID" value="NZ_VBWP01000002.1"/>
</dbReference>